<reference evidence="2 3" key="1">
    <citation type="submission" date="2020-12" db="EMBL/GenBank/DDBJ databases">
        <title>Effect of drift, selection, and recombination on the evolution of hybrid genomes in Candida yeast pathogens.</title>
        <authorList>
            <person name="Mixao V."/>
            <person name="Ksiezopolska E."/>
            <person name="Saus E."/>
            <person name="Boekhout T."/>
            <person name="Gacser A."/>
            <person name="Gabaldon T."/>
        </authorList>
    </citation>
    <scope>NUCLEOTIDE SEQUENCE [LARGE SCALE GENOMIC DNA]</scope>
    <source>
        <strain evidence="2 3">BP57</strain>
    </source>
</reference>
<dbReference type="AlphaFoldDB" id="A0A8H7ZET7"/>
<sequence length="504" mass="56789">MARKADLGEPRGDPSRRTTIHNLSSHALHQDNLDEDEPTSSTQLQQYINQNKVLARRNGILSSRITELEDKITVLNDELVRLRKNDSLKSALELVEKNLVNSFNVSMKQLQRIRVDNGVQASGADHSAGNMSSKVNLAKKDERKPALSTKLQAVKTKSTSNPFTSNTKSDTMTTKKHEPEVQIKPGIPQFFKKLDENDSTSKFSAILDESDSDDVSDIRQVGVFAKEPTIIIDDGSDKDVSDVESPSNAVEGDTSPNQDKSHDENDFLAEFGRHESSFVEEPKERKEKSCSTEPLQRRNKRKSIIPDMSDYEALLESLKSRDELKDKQIEDKQVEEKSSDSDLEEKSKPSQKTRKSNASGSDDNKVESEDEDDSEKRKVDVESVSDSKKAVTKETTQSTKRPNQRRSKRIQIKEDSPASKSKDDTQATTTQSKVQEKDIQTHEVIELDQSPEKSTQKEVTTESKNTKRKPLSTLTNNVSKPTKKRKRTNQSKDWGLDIFDLRNA</sequence>
<feature type="compositionally biased region" description="Basic and acidic residues" evidence="1">
    <location>
        <begin position="411"/>
        <end position="425"/>
    </location>
</feature>
<name>A0A8H7ZET7_9ASCO</name>
<proteinExistence type="predicted"/>
<comment type="caution">
    <text evidence="2">The sequence shown here is derived from an EMBL/GenBank/DDBJ whole genome shotgun (WGS) entry which is preliminary data.</text>
</comment>
<dbReference type="OrthoDB" id="5394106at2759"/>
<accession>A0A8H7ZET7</accession>
<feature type="region of interest" description="Disordered" evidence="1">
    <location>
        <begin position="227"/>
        <end position="504"/>
    </location>
</feature>
<dbReference type="Proteomes" id="UP000669133">
    <property type="component" value="Unassembled WGS sequence"/>
</dbReference>
<feature type="compositionally biased region" description="Basic and acidic residues" evidence="1">
    <location>
        <begin position="259"/>
        <end position="290"/>
    </location>
</feature>
<keyword evidence="3" id="KW-1185">Reference proteome</keyword>
<feature type="compositionally biased region" description="Polar residues" evidence="1">
    <location>
        <begin position="152"/>
        <end position="172"/>
    </location>
</feature>
<gene>
    <name evidence="2" type="ORF">I9W82_005284</name>
</gene>
<dbReference type="GeneID" id="93653913"/>
<evidence type="ECO:0000256" key="1">
    <source>
        <dbReference type="SAM" id="MobiDB-lite"/>
    </source>
</evidence>
<feature type="compositionally biased region" description="Basic and acidic residues" evidence="1">
    <location>
        <begin position="318"/>
        <end position="348"/>
    </location>
</feature>
<feature type="compositionally biased region" description="Polar residues" evidence="1">
    <location>
        <begin position="244"/>
        <end position="258"/>
    </location>
</feature>
<feature type="compositionally biased region" description="Basic and acidic residues" evidence="1">
    <location>
        <begin position="434"/>
        <end position="465"/>
    </location>
</feature>
<evidence type="ECO:0000313" key="2">
    <source>
        <dbReference type="EMBL" id="KAG5417648.1"/>
    </source>
</evidence>
<dbReference type="EMBL" id="JAEOAQ010000007">
    <property type="protein sequence ID" value="KAG5417648.1"/>
    <property type="molecule type" value="Genomic_DNA"/>
</dbReference>
<feature type="compositionally biased region" description="Basic and acidic residues" evidence="1">
    <location>
        <begin position="374"/>
        <end position="392"/>
    </location>
</feature>
<organism evidence="2 3">
    <name type="scientific">Candida metapsilosis</name>
    <dbReference type="NCBI Taxonomy" id="273372"/>
    <lineage>
        <taxon>Eukaryota</taxon>
        <taxon>Fungi</taxon>
        <taxon>Dikarya</taxon>
        <taxon>Ascomycota</taxon>
        <taxon>Saccharomycotina</taxon>
        <taxon>Pichiomycetes</taxon>
        <taxon>Debaryomycetaceae</taxon>
        <taxon>Candida/Lodderomyces clade</taxon>
        <taxon>Candida</taxon>
    </lineage>
</organism>
<dbReference type="RefSeq" id="XP_067546764.1">
    <property type="nucleotide sequence ID" value="XM_067694444.1"/>
</dbReference>
<protein>
    <submittedName>
        <fullName evidence="2">Uncharacterized protein</fullName>
    </submittedName>
</protein>
<evidence type="ECO:0000313" key="3">
    <source>
        <dbReference type="Proteomes" id="UP000669133"/>
    </source>
</evidence>
<feature type="region of interest" description="Disordered" evidence="1">
    <location>
        <begin position="152"/>
        <end position="179"/>
    </location>
</feature>